<comment type="similarity">
    <text evidence="1">Belongs to the small heat shock protein (HSP20) family.</text>
</comment>
<dbReference type="EMBL" id="CAJVPQ010007859">
    <property type="protein sequence ID" value="CAG8701213.1"/>
    <property type="molecule type" value="Genomic_DNA"/>
</dbReference>
<evidence type="ECO:0000256" key="2">
    <source>
        <dbReference type="SAM" id="MobiDB-lite"/>
    </source>
</evidence>
<dbReference type="OrthoDB" id="10321617at2759"/>
<sequence length="217" mass="24346">MFFSFAHVHFLTIDETEDFLKQVQNQRINGPHGIKLTFSRSKKSINNTHTAKNSQRFHATSADLAPSSQSIISPNGKSNGTSDFPNCKRPSDQDSIFNESPLDQDSVFNKDPKTSHVISLGYNLYDINESYLLKVNTPGIEKSSDLEFFIGDNDDQITIQGNSKLLEEGSNPIIRLLPSIFKIQVDLPSKIDVSRSSNVTVRNGVTTISLRKFIKRR</sequence>
<evidence type="ECO:0000313" key="4">
    <source>
        <dbReference type="EMBL" id="CAG8701213.1"/>
    </source>
</evidence>
<proteinExistence type="inferred from homology"/>
<dbReference type="CDD" id="cd00298">
    <property type="entry name" value="ACD_sHsps_p23-like"/>
    <property type="match status" value="1"/>
</dbReference>
<evidence type="ECO:0000256" key="1">
    <source>
        <dbReference type="PROSITE-ProRule" id="PRU00285"/>
    </source>
</evidence>
<organism evidence="4 5">
    <name type="scientific">Funneliformis caledonium</name>
    <dbReference type="NCBI Taxonomy" id="1117310"/>
    <lineage>
        <taxon>Eukaryota</taxon>
        <taxon>Fungi</taxon>
        <taxon>Fungi incertae sedis</taxon>
        <taxon>Mucoromycota</taxon>
        <taxon>Glomeromycotina</taxon>
        <taxon>Glomeromycetes</taxon>
        <taxon>Glomerales</taxon>
        <taxon>Glomeraceae</taxon>
        <taxon>Funneliformis</taxon>
    </lineage>
</organism>
<dbReference type="InterPro" id="IPR002068">
    <property type="entry name" value="A-crystallin/Hsp20_dom"/>
</dbReference>
<dbReference type="Proteomes" id="UP000789570">
    <property type="component" value="Unassembled WGS sequence"/>
</dbReference>
<dbReference type="InterPro" id="IPR008978">
    <property type="entry name" value="HSP20-like_chaperone"/>
</dbReference>
<protein>
    <submittedName>
        <fullName evidence="4">10117_t:CDS:1</fullName>
    </submittedName>
</protein>
<feature type="compositionally biased region" description="Polar residues" evidence="2">
    <location>
        <begin position="66"/>
        <end position="84"/>
    </location>
</feature>
<feature type="domain" description="SHSP" evidence="3">
    <location>
        <begin position="113"/>
        <end position="217"/>
    </location>
</feature>
<comment type="caution">
    <text evidence="4">The sequence shown here is derived from an EMBL/GenBank/DDBJ whole genome shotgun (WGS) entry which is preliminary data.</text>
</comment>
<evidence type="ECO:0000259" key="3">
    <source>
        <dbReference type="PROSITE" id="PS01031"/>
    </source>
</evidence>
<keyword evidence="5" id="KW-1185">Reference proteome</keyword>
<gene>
    <name evidence="4" type="ORF">FCALED_LOCUS13485</name>
</gene>
<dbReference type="AlphaFoldDB" id="A0A9N9N490"/>
<accession>A0A9N9N490</accession>
<evidence type="ECO:0000313" key="5">
    <source>
        <dbReference type="Proteomes" id="UP000789570"/>
    </source>
</evidence>
<feature type="compositionally biased region" description="Polar residues" evidence="2">
    <location>
        <begin position="47"/>
        <end position="58"/>
    </location>
</feature>
<name>A0A9N9N490_9GLOM</name>
<reference evidence="4" key="1">
    <citation type="submission" date="2021-06" db="EMBL/GenBank/DDBJ databases">
        <authorList>
            <person name="Kallberg Y."/>
            <person name="Tangrot J."/>
            <person name="Rosling A."/>
        </authorList>
    </citation>
    <scope>NUCLEOTIDE SEQUENCE</scope>
    <source>
        <strain evidence="4">UK204</strain>
    </source>
</reference>
<dbReference type="PROSITE" id="PS01031">
    <property type="entry name" value="SHSP"/>
    <property type="match status" value="1"/>
</dbReference>
<dbReference type="Gene3D" id="2.60.40.790">
    <property type="match status" value="1"/>
</dbReference>
<feature type="region of interest" description="Disordered" evidence="2">
    <location>
        <begin position="47"/>
        <end position="105"/>
    </location>
</feature>
<feature type="compositionally biased region" description="Polar residues" evidence="2">
    <location>
        <begin position="93"/>
        <end position="105"/>
    </location>
</feature>
<feature type="non-terminal residue" evidence="4">
    <location>
        <position position="217"/>
    </location>
</feature>